<comment type="cofactor">
    <cofactor evidence="8">
        <name>Mg(2+)</name>
        <dbReference type="ChEBI" id="CHEBI:18420"/>
    </cofactor>
    <text evidence="8">Binds 2 Mg(2+) per subunit.</text>
</comment>
<evidence type="ECO:0000256" key="1">
    <source>
        <dbReference type="ARBA" id="ARBA00012494"/>
    </source>
</evidence>
<protein>
    <recommendedName>
        <fullName evidence="1">RNA-directed RNA polymerase</fullName>
        <ecNumber evidence="1">2.7.7.48</ecNumber>
    </recommendedName>
    <alternativeName>
        <fullName evidence="6">RNA replicase beta chain</fullName>
    </alternativeName>
</protein>
<feature type="binding site" evidence="8">
    <location>
        <position position="387"/>
    </location>
    <ligand>
        <name>Mg(2+)</name>
        <dbReference type="ChEBI" id="CHEBI:18420"/>
        <label>2</label>
    </ligand>
</feature>
<dbReference type="GO" id="GO:0000166">
    <property type="term" value="F:nucleotide binding"/>
    <property type="evidence" value="ECO:0007669"/>
    <property type="project" value="UniProtKB-KW"/>
</dbReference>
<evidence type="ECO:0000256" key="5">
    <source>
        <dbReference type="ARBA" id="ARBA00022953"/>
    </source>
</evidence>
<evidence type="ECO:0000313" key="10">
    <source>
        <dbReference type="EMBL" id="QQM16296.1"/>
    </source>
</evidence>
<dbReference type="InterPro" id="IPR043502">
    <property type="entry name" value="DNA/RNA_pol_sf"/>
</dbReference>
<evidence type="ECO:0000256" key="3">
    <source>
        <dbReference type="ARBA" id="ARBA00022695"/>
    </source>
</evidence>
<reference evidence="10" key="2">
    <citation type="submission" date="2020-09" db="EMBL/GenBank/DDBJ databases">
        <authorList>
            <person name="Le Lay C."/>
            <person name="Shi M."/>
            <person name="Bucek A."/>
            <person name="Bourguignon T."/>
            <person name="Lo N."/>
            <person name="Holmes E.C."/>
        </authorList>
    </citation>
    <scope>NUCLEOTIDE SEQUENCE</scope>
    <source>
        <strain evidence="10">5v_3</strain>
    </source>
</reference>
<evidence type="ECO:0000259" key="9">
    <source>
        <dbReference type="PROSITE" id="PS50522"/>
    </source>
</evidence>
<dbReference type="GO" id="GO:0003968">
    <property type="term" value="F:RNA-directed RNA polymerase activity"/>
    <property type="evidence" value="ECO:0007669"/>
    <property type="project" value="UniProtKB-EC"/>
</dbReference>
<evidence type="ECO:0000256" key="6">
    <source>
        <dbReference type="ARBA" id="ARBA00030248"/>
    </source>
</evidence>
<dbReference type="EMBL" id="MW052098">
    <property type="protein sequence ID" value="QQM16296.1"/>
    <property type="molecule type" value="Genomic_RNA"/>
</dbReference>
<evidence type="ECO:0000256" key="8">
    <source>
        <dbReference type="PIRSR" id="PIRSR605093-1"/>
    </source>
</evidence>
<proteinExistence type="predicted"/>
<name>A0A7T7GUY0_9VIRU</name>
<organism evidence="10">
    <name type="scientific">Ensystermes virus</name>
    <dbReference type="NCBI Taxonomy" id="2796588"/>
    <lineage>
        <taxon>Viruses</taxon>
        <taxon>Riboviria</taxon>
    </lineage>
</organism>
<evidence type="ECO:0000256" key="7">
    <source>
        <dbReference type="ARBA" id="ARBA00048744"/>
    </source>
</evidence>
<keyword evidence="3" id="KW-0548">Nucleotidyltransferase</keyword>
<dbReference type="GO" id="GO:0046872">
    <property type="term" value="F:metal ion binding"/>
    <property type="evidence" value="ECO:0007669"/>
    <property type="project" value="UniProtKB-KW"/>
</dbReference>
<dbReference type="EC" id="2.7.7.48" evidence="1"/>
<evidence type="ECO:0000256" key="2">
    <source>
        <dbReference type="ARBA" id="ARBA00022679"/>
    </source>
</evidence>
<dbReference type="GO" id="GO:0039694">
    <property type="term" value="P:viral RNA genome replication"/>
    <property type="evidence" value="ECO:0007669"/>
    <property type="project" value="InterPro"/>
</dbReference>
<reference evidence="10" key="1">
    <citation type="journal article" date="2020" name="Viruses">
        <title>Unmapped RNA Virus Diversity in Termites and their Symbionts.</title>
        <authorList>
            <person name="Lay C.L."/>
            <person name="Shi M."/>
            <person name="Bucek A."/>
            <person name="Bourguignon T."/>
            <person name="Lo N."/>
            <person name="Holmes E.C."/>
        </authorList>
    </citation>
    <scope>NUCLEOTIDE SEQUENCE</scope>
    <source>
        <strain evidence="10">5v_3</strain>
    </source>
</reference>
<feature type="binding site" evidence="8">
    <location>
        <position position="386"/>
    </location>
    <ligand>
        <name>Mg(2+)</name>
        <dbReference type="ChEBI" id="CHEBI:18420"/>
        <label>2</label>
    </ligand>
</feature>
<keyword evidence="5" id="KW-0693">Viral RNA replication</keyword>
<dbReference type="InterPro" id="IPR007096">
    <property type="entry name" value="RNA-dir_Rpol_cat_phage"/>
</dbReference>
<dbReference type="Pfam" id="PF03431">
    <property type="entry name" value="RNA_replicase_B"/>
    <property type="match status" value="1"/>
</dbReference>
<keyword evidence="8" id="KW-0460">Magnesium</keyword>
<keyword evidence="2" id="KW-0808">Transferase</keyword>
<keyword evidence="8" id="KW-0479">Metal-binding</keyword>
<evidence type="ECO:0000256" key="4">
    <source>
        <dbReference type="ARBA" id="ARBA00022741"/>
    </source>
</evidence>
<dbReference type="PROSITE" id="PS50522">
    <property type="entry name" value="RDRP_PHAGE"/>
    <property type="match status" value="1"/>
</dbReference>
<feature type="domain" description="RdRp catalytic" evidence="9">
    <location>
        <begin position="288"/>
        <end position="418"/>
    </location>
</feature>
<sequence>MVTQSLFPESLQSMDRQVAHTCRCAFDLWIAMCNDIEKTFPAIHGILCGLIQSTHGSTVYEYAAALKAFAGIVRDNLAQPAEPLELTVRRLRRTYSFTPDQCNCVKWLIPFHNYTLREPERCLPYLLSLIEFWGRIPIATEDSEHEAVADLFGKQLVLPTAPDIDLAPIVHRWCSRYTRPTTFQLSSGATAETRRGDGLVRKEQCLVAPVGTGAYQAVMHGVLPVDTGPSSRLISRLVCVPKSVVSMRTIACEPTVNALYQQGVFKELCRTALPACRVDLQDQGVNRELAQQGSVHHNFGTIDLTSASDSVTLSLVKAIFPLKVLGDLLRSRTSWVKYGRHITKLTTYATMGNATTFPVECIVFSAIAELAKQRTWSRQRYAVYGDDLVVGSDYYYETLMLLQHYGFSPNLSKCFPPHSDYMESCGGEYYRGHELEVLRLSRNFSGFNDPSRTTWSDLTALANRSQYIYPTMRRIIVRLLTQKKQKFGIEPDTVHSDSLRLNFHLEKDERASRDWQRPVYRTLGPITKKLPIDGSYALSAWLRAAEGRQEGPFGFMPVGGLQPSTTVLGLVLN</sequence>
<feature type="binding site" evidence="8">
    <location>
        <position position="303"/>
    </location>
    <ligand>
        <name>Mg(2+)</name>
        <dbReference type="ChEBI" id="CHEBI:18420"/>
        <label>2</label>
    </ligand>
</feature>
<dbReference type="InterPro" id="IPR005093">
    <property type="entry name" value="RNArep_beta"/>
</dbReference>
<comment type="catalytic activity">
    <reaction evidence="7">
        <text>RNA(n) + a ribonucleoside 5'-triphosphate = RNA(n+1) + diphosphate</text>
        <dbReference type="Rhea" id="RHEA:21248"/>
        <dbReference type="Rhea" id="RHEA-COMP:14527"/>
        <dbReference type="Rhea" id="RHEA-COMP:17342"/>
        <dbReference type="ChEBI" id="CHEBI:33019"/>
        <dbReference type="ChEBI" id="CHEBI:61557"/>
        <dbReference type="ChEBI" id="CHEBI:140395"/>
        <dbReference type="EC" id="2.7.7.48"/>
    </reaction>
</comment>
<keyword evidence="4" id="KW-0547">Nucleotide-binding</keyword>
<accession>A0A7T7GUY0</accession>
<dbReference type="SUPFAM" id="SSF56672">
    <property type="entry name" value="DNA/RNA polymerases"/>
    <property type="match status" value="1"/>
</dbReference>